<dbReference type="SUPFAM" id="SSF51395">
    <property type="entry name" value="FMN-linked oxidoreductases"/>
    <property type="match status" value="1"/>
</dbReference>
<feature type="region of interest" description="Disordered" evidence="1">
    <location>
        <begin position="157"/>
        <end position="181"/>
    </location>
</feature>
<evidence type="ECO:0008006" key="4">
    <source>
        <dbReference type="Google" id="ProtNLM"/>
    </source>
</evidence>
<reference evidence="2 3" key="1">
    <citation type="submission" date="2019-06" db="EMBL/GenBank/DDBJ databases">
        <title>Sequencing the genomes of 1000 actinobacteria strains.</title>
        <authorList>
            <person name="Klenk H.-P."/>
        </authorList>
    </citation>
    <scope>NUCLEOTIDE SEQUENCE [LARGE SCALE GENOMIC DNA]</scope>
    <source>
        <strain evidence="2 3">DSM 41929</strain>
    </source>
</reference>
<accession>A0A542UNU4</accession>
<dbReference type="AlphaFoldDB" id="A0A542UNU4"/>
<protein>
    <recommendedName>
        <fullName evidence="4">FMN-binding glutamate synthase family protein</fullName>
    </recommendedName>
</protein>
<sequence length="181" mass="20388">MIRIASIAFIGVLAVAFGSFGATVSPWWWPAAVLCAALAGVGTYDLLQKRHSVLRNYPVLGHVRFMLESIRPELQQYFIERNYDGRPYDRDVRSLVYQRAKGLEAEQPFGTERNVYAEGYEYFESSMRPRPVPAEQPRVRIGGPDCTKPYDMALFNEPFQRGHRSGDDLGARNGQGSRAVG</sequence>
<evidence type="ECO:0000313" key="2">
    <source>
        <dbReference type="EMBL" id="TQL00769.1"/>
    </source>
</evidence>
<evidence type="ECO:0000256" key="1">
    <source>
        <dbReference type="SAM" id="MobiDB-lite"/>
    </source>
</evidence>
<keyword evidence="3" id="KW-1185">Reference proteome</keyword>
<organism evidence="2 3">
    <name type="scientific">Streptomyces puniciscabiei</name>
    <dbReference type="NCBI Taxonomy" id="164348"/>
    <lineage>
        <taxon>Bacteria</taxon>
        <taxon>Bacillati</taxon>
        <taxon>Actinomycetota</taxon>
        <taxon>Actinomycetes</taxon>
        <taxon>Kitasatosporales</taxon>
        <taxon>Streptomycetaceae</taxon>
        <taxon>Streptomyces</taxon>
    </lineage>
</organism>
<gene>
    <name evidence="2" type="ORF">FB563_5885</name>
</gene>
<dbReference type="Proteomes" id="UP000318103">
    <property type="component" value="Unassembled WGS sequence"/>
</dbReference>
<evidence type="ECO:0000313" key="3">
    <source>
        <dbReference type="Proteomes" id="UP000318103"/>
    </source>
</evidence>
<proteinExistence type="predicted"/>
<dbReference type="EMBL" id="VFNX01000001">
    <property type="protein sequence ID" value="TQL00769.1"/>
    <property type="molecule type" value="Genomic_DNA"/>
</dbReference>
<comment type="caution">
    <text evidence="2">The sequence shown here is derived from an EMBL/GenBank/DDBJ whole genome shotgun (WGS) entry which is preliminary data.</text>
</comment>
<name>A0A542UNU4_9ACTN</name>